<sequence>MNQELLEKKLRSIGKEIFVEYFEEFRDLNVDREELSKKLLKDNPKAISLDAQKTRISNARKIFELKMEKEALENIVKSDRLKDNIREKAKRIANTIINV</sequence>
<protein>
    <submittedName>
        <fullName evidence="1">Uncharacterized protein</fullName>
    </submittedName>
</protein>
<reference evidence="1 2" key="1">
    <citation type="submission" date="2019-05" db="EMBL/GenBank/DDBJ databases">
        <title>Psychrobacillus vulpis sp. nov., a new species isolated from feces of a red fox that inhabits in The Tablas de Daimiel Natural Park, Albacete, Spain.</title>
        <authorList>
            <person name="Rodriguez M."/>
            <person name="Reina J.C."/>
            <person name="Bejar V."/>
            <person name="Llamas I."/>
        </authorList>
    </citation>
    <scope>NUCLEOTIDE SEQUENCE [LARGE SCALE GENOMIC DNA]</scope>
    <source>
        <strain evidence="1 2">NHI-2</strain>
    </source>
</reference>
<dbReference type="OrthoDB" id="2454222at2"/>
<name>A0A544TB92_9BACI</name>
<organism evidence="1 2">
    <name type="scientific">Psychrobacillus soli</name>
    <dbReference type="NCBI Taxonomy" id="1543965"/>
    <lineage>
        <taxon>Bacteria</taxon>
        <taxon>Bacillati</taxon>
        <taxon>Bacillota</taxon>
        <taxon>Bacilli</taxon>
        <taxon>Bacillales</taxon>
        <taxon>Bacillaceae</taxon>
        <taxon>Psychrobacillus</taxon>
    </lineage>
</organism>
<dbReference type="EMBL" id="VDGG01000018">
    <property type="protein sequence ID" value="TQR14734.1"/>
    <property type="molecule type" value="Genomic_DNA"/>
</dbReference>
<accession>A0A544TB92</accession>
<gene>
    <name evidence="1" type="ORF">FG383_10460</name>
</gene>
<dbReference type="Proteomes" id="UP000318937">
    <property type="component" value="Unassembled WGS sequence"/>
</dbReference>
<comment type="caution">
    <text evidence="1">The sequence shown here is derived from an EMBL/GenBank/DDBJ whole genome shotgun (WGS) entry which is preliminary data.</text>
</comment>
<evidence type="ECO:0000313" key="2">
    <source>
        <dbReference type="Proteomes" id="UP000318937"/>
    </source>
</evidence>
<proteinExistence type="predicted"/>
<keyword evidence="2" id="KW-1185">Reference proteome</keyword>
<dbReference type="RefSeq" id="WP_142607350.1">
    <property type="nucleotide sequence ID" value="NZ_VDGG01000018.1"/>
</dbReference>
<evidence type="ECO:0000313" key="1">
    <source>
        <dbReference type="EMBL" id="TQR14734.1"/>
    </source>
</evidence>
<dbReference type="AlphaFoldDB" id="A0A544TB92"/>